<keyword evidence="1" id="KW-1133">Transmembrane helix</keyword>
<feature type="transmembrane region" description="Helical" evidence="1">
    <location>
        <begin position="80"/>
        <end position="102"/>
    </location>
</feature>
<feature type="transmembrane region" description="Helical" evidence="1">
    <location>
        <begin position="230"/>
        <end position="252"/>
    </location>
</feature>
<dbReference type="GO" id="GO:0080120">
    <property type="term" value="P:CAAX-box protein maturation"/>
    <property type="evidence" value="ECO:0007669"/>
    <property type="project" value="UniProtKB-ARBA"/>
</dbReference>
<dbReference type="InterPro" id="IPR052710">
    <property type="entry name" value="CAAX_protease"/>
</dbReference>
<keyword evidence="4" id="KW-1185">Reference proteome</keyword>
<dbReference type="PANTHER" id="PTHR36435">
    <property type="entry name" value="SLR1288 PROTEIN"/>
    <property type="match status" value="1"/>
</dbReference>
<dbReference type="GO" id="GO:0004175">
    <property type="term" value="F:endopeptidase activity"/>
    <property type="evidence" value="ECO:0007669"/>
    <property type="project" value="UniProtKB-ARBA"/>
</dbReference>
<organism evidence="3 4">
    <name type="scientific">Neogemmobacter tilapiae</name>
    <dbReference type="NCBI Taxonomy" id="875041"/>
    <lineage>
        <taxon>Bacteria</taxon>
        <taxon>Pseudomonadati</taxon>
        <taxon>Pseudomonadota</taxon>
        <taxon>Alphaproteobacteria</taxon>
        <taxon>Rhodobacterales</taxon>
        <taxon>Paracoccaceae</taxon>
        <taxon>Neogemmobacter</taxon>
    </lineage>
</organism>
<keyword evidence="1" id="KW-0812">Transmembrane</keyword>
<evidence type="ECO:0000313" key="4">
    <source>
        <dbReference type="Proteomes" id="UP000638981"/>
    </source>
</evidence>
<feature type="transmembrane region" description="Helical" evidence="1">
    <location>
        <begin position="108"/>
        <end position="129"/>
    </location>
</feature>
<dbReference type="AlphaFoldDB" id="A0A918THM7"/>
<evidence type="ECO:0000313" key="3">
    <source>
        <dbReference type="EMBL" id="GHC47257.1"/>
    </source>
</evidence>
<keyword evidence="3" id="KW-0378">Hydrolase</keyword>
<feature type="transmembrane region" description="Helical" evidence="1">
    <location>
        <begin position="12"/>
        <end position="32"/>
    </location>
</feature>
<proteinExistence type="predicted"/>
<protein>
    <submittedName>
        <fullName evidence="3">CPBP family intramembrane metalloprotease</fullName>
    </submittedName>
</protein>
<feature type="transmembrane region" description="Helical" evidence="1">
    <location>
        <begin position="166"/>
        <end position="187"/>
    </location>
</feature>
<name>A0A918THM7_9RHOB</name>
<sequence>MVLRNWLQRHPITAALLILFLWMAITVLGSTLNSGGVQRTQIEAISAGVTWQILLAALFLLLVARWLGWRDLGFVQTNSLAALQLAWFPSLYILLFALMALIVGLPPLGFVLIVLINCLFVGLSEELMFRGILFAAFARRWPIWPAILASSLLFGAIHSLNAFGTGMLFLALLQSVAASLSGLFLIALRLRSRSLWPPIVFHAVWNFALLTAGGAAMGQVDMTEAAASVGLRQGLLAIAFQLPIALYALYLLRHIHRVRAEP</sequence>
<dbReference type="EMBL" id="BMYJ01000002">
    <property type="protein sequence ID" value="GHC47257.1"/>
    <property type="molecule type" value="Genomic_DNA"/>
</dbReference>
<keyword evidence="1" id="KW-0472">Membrane</keyword>
<dbReference type="GO" id="GO:0008237">
    <property type="term" value="F:metallopeptidase activity"/>
    <property type="evidence" value="ECO:0007669"/>
    <property type="project" value="UniProtKB-KW"/>
</dbReference>
<feature type="domain" description="CAAX prenyl protease 2/Lysostaphin resistance protein A-like" evidence="2">
    <location>
        <begin position="109"/>
        <end position="207"/>
    </location>
</feature>
<evidence type="ECO:0000259" key="2">
    <source>
        <dbReference type="Pfam" id="PF02517"/>
    </source>
</evidence>
<keyword evidence="3" id="KW-0645">Protease</keyword>
<feature type="transmembrane region" description="Helical" evidence="1">
    <location>
        <begin position="199"/>
        <end position="218"/>
    </location>
</feature>
<comment type="caution">
    <text evidence="3">The sequence shown here is derived from an EMBL/GenBank/DDBJ whole genome shotgun (WGS) entry which is preliminary data.</text>
</comment>
<dbReference type="InterPro" id="IPR003675">
    <property type="entry name" value="Rce1/LyrA-like_dom"/>
</dbReference>
<evidence type="ECO:0000256" key="1">
    <source>
        <dbReference type="SAM" id="Phobius"/>
    </source>
</evidence>
<dbReference type="Proteomes" id="UP000638981">
    <property type="component" value="Unassembled WGS sequence"/>
</dbReference>
<reference evidence="3" key="1">
    <citation type="journal article" date="2014" name="Int. J. Syst. Evol. Microbiol.">
        <title>Complete genome sequence of Corynebacterium casei LMG S-19264T (=DSM 44701T), isolated from a smear-ripened cheese.</title>
        <authorList>
            <consortium name="US DOE Joint Genome Institute (JGI-PGF)"/>
            <person name="Walter F."/>
            <person name="Albersmeier A."/>
            <person name="Kalinowski J."/>
            <person name="Ruckert C."/>
        </authorList>
    </citation>
    <scope>NUCLEOTIDE SEQUENCE</scope>
    <source>
        <strain evidence="3">KCTC 23310</strain>
    </source>
</reference>
<dbReference type="PANTHER" id="PTHR36435:SF1">
    <property type="entry name" value="CAAX AMINO TERMINAL PROTEASE FAMILY PROTEIN"/>
    <property type="match status" value="1"/>
</dbReference>
<feature type="transmembrane region" description="Helical" evidence="1">
    <location>
        <begin position="44"/>
        <end position="68"/>
    </location>
</feature>
<gene>
    <name evidence="3" type="ORF">GCM10007315_06240</name>
</gene>
<keyword evidence="3" id="KW-0482">Metalloprotease</keyword>
<feature type="transmembrane region" description="Helical" evidence="1">
    <location>
        <begin position="141"/>
        <end position="160"/>
    </location>
</feature>
<dbReference type="Pfam" id="PF02517">
    <property type="entry name" value="Rce1-like"/>
    <property type="match status" value="1"/>
</dbReference>
<reference evidence="3" key="2">
    <citation type="submission" date="2020-09" db="EMBL/GenBank/DDBJ databases">
        <authorList>
            <person name="Sun Q."/>
            <person name="Kim S."/>
        </authorList>
    </citation>
    <scope>NUCLEOTIDE SEQUENCE</scope>
    <source>
        <strain evidence="3">KCTC 23310</strain>
    </source>
</reference>
<accession>A0A918THM7</accession>
<dbReference type="RefSeq" id="WP_189410173.1">
    <property type="nucleotide sequence ID" value="NZ_BMYJ01000002.1"/>
</dbReference>